<dbReference type="InterPro" id="IPR051609">
    <property type="entry name" value="NmrA/Isoflavone_reductase-like"/>
</dbReference>
<dbReference type="OrthoDB" id="419598at2759"/>
<keyword evidence="2" id="KW-0521">NADP</keyword>
<organism evidence="5 6">
    <name type="scientific">Aspergillus mulundensis</name>
    <dbReference type="NCBI Taxonomy" id="1810919"/>
    <lineage>
        <taxon>Eukaryota</taxon>
        <taxon>Fungi</taxon>
        <taxon>Dikarya</taxon>
        <taxon>Ascomycota</taxon>
        <taxon>Pezizomycotina</taxon>
        <taxon>Eurotiomycetes</taxon>
        <taxon>Eurotiomycetidae</taxon>
        <taxon>Eurotiales</taxon>
        <taxon>Aspergillaceae</taxon>
        <taxon>Aspergillus</taxon>
        <taxon>Aspergillus subgen. Nidulantes</taxon>
    </lineage>
</organism>
<evidence type="ECO:0000313" key="6">
    <source>
        <dbReference type="Proteomes" id="UP000256690"/>
    </source>
</evidence>
<comment type="caution">
    <text evidence="5">The sequence shown here is derived from an EMBL/GenBank/DDBJ whole genome shotgun (WGS) entry which is preliminary data.</text>
</comment>
<evidence type="ECO:0000256" key="1">
    <source>
        <dbReference type="ARBA" id="ARBA00005725"/>
    </source>
</evidence>
<dbReference type="InterPro" id="IPR016040">
    <property type="entry name" value="NAD(P)-bd_dom"/>
</dbReference>
<dbReference type="Gene3D" id="3.40.50.720">
    <property type="entry name" value="NAD(P)-binding Rossmann-like Domain"/>
    <property type="match status" value="1"/>
</dbReference>
<gene>
    <name evidence="5" type="ORF">DSM5745_03645</name>
</gene>
<dbReference type="RefSeq" id="XP_026606527.1">
    <property type="nucleotide sequence ID" value="XM_026745661.1"/>
</dbReference>
<keyword evidence="6" id="KW-1185">Reference proteome</keyword>
<dbReference type="PANTHER" id="PTHR47706">
    <property type="entry name" value="NMRA-LIKE FAMILY PROTEIN"/>
    <property type="match status" value="1"/>
</dbReference>
<proteinExistence type="inferred from homology"/>
<dbReference type="CDD" id="cd05259">
    <property type="entry name" value="PCBER_SDR_a"/>
    <property type="match status" value="1"/>
</dbReference>
<reference evidence="5 6" key="1">
    <citation type="journal article" date="2018" name="IMA Fungus">
        <title>IMA Genome-F 9: Draft genome sequence of Annulohypoxylon stygium, Aspergillus mulundensis, Berkeleyomyces basicola (syn. Thielaviopsis basicola), Ceratocystis smalleyi, two Cercospora beticola strains, Coleophoma cylindrospora, Fusarium fracticaudum, Phialophora cf. hyalina, and Morchella septimelata.</title>
        <authorList>
            <person name="Wingfield B.D."/>
            <person name="Bills G.F."/>
            <person name="Dong Y."/>
            <person name="Huang W."/>
            <person name="Nel W.J."/>
            <person name="Swalarsk-Parry B.S."/>
            <person name="Vaghefi N."/>
            <person name="Wilken P.M."/>
            <person name="An Z."/>
            <person name="de Beer Z.W."/>
            <person name="De Vos L."/>
            <person name="Chen L."/>
            <person name="Duong T.A."/>
            <person name="Gao Y."/>
            <person name="Hammerbacher A."/>
            <person name="Kikkert J.R."/>
            <person name="Li Y."/>
            <person name="Li H."/>
            <person name="Li K."/>
            <person name="Li Q."/>
            <person name="Liu X."/>
            <person name="Ma X."/>
            <person name="Naidoo K."/>
            <person name="Pethybridge S.J."/>
            <person name="Sun J."/>
            <person name="Steenkamp E.T."/>
            <person name="van der Nest M.A."/>
            <person name="van Wyk S."/>
            <person name="Wingfield M.J."/>
            <person name="Xiong C."/>
            <person name="Yue Q."/>
            <person name="Zhang X."/>
        </authorList>
    </citation>
    <scope>NUCLEOTIDE SEQUENCE [LARGE SCALE GENOMIC DNA]</scope>
    <source>
        <strain evidence="5 6">DSM 5745</strain>
    </source>
</reference>
<evidence type="ECO:0000256" key="3">
    <source>
        <dbReference type="ARBA" id="ARBA00023002"/>
    </source>
</evidence>
<dbReference type="GO" id="GO:0016491">
    <property type="term" value="F:oxidoreductase activity"/>
    <property type="evidence" value="ECO:0007669"/>
    <property type="project" value="UniProtKB-KW"/>
</dbReference>
<name>A0A3D8SL20_9EURO</name>
<dbReference type="SUPFAM" id="SSF51735">
    <property type="entry name" value="NAD(P)-binding Rossmann-fold domains"/>
    <property type="match status" value="1"/>
</dbReference>
<evidence type="ECO:0000256" key="2">
    <source>
        <dbReference type="ARBA" id="ARBA00022857"/>
    </source>
</evidence>
<accession>A0A3D8SL20</accession>
<evidence type="ECO:0000313" key="5">
    <source>
        <dbReference type="EMBL" id="RDW87003.1"/>
    </source>
</evidence>
<comment type="similarity">
    <text evidence="1">Belongs to the NmrA-type oxidoreductase family. Isoflavone reductase subfamily.</text>
</comment>
<keyword evidence="3" id="KW-0560">Oxidoreductase</keyword>
<dbReference type="AlphaFoldDB" id="A0A3D8SL20"/>
<dbReference type="STRING" id="1810919.A0A3D8SL20"/>
<dbReference type="InterPro" id="IPR036291">
    <property type="entry name" value="NAD(P)-bd_dom_sf"/>
</dbReference>
<feature type="domain" description="NAD(P)-binding" evidence="4">
    <location>
        <begin position="23"/>
        <end position="141"/>
    </location>
</feature>
<dbReference type="GeneID" id="38114015"/>
<dbReference type="PANTHER" id="PTHR47706:SF8">
    <property type="entry name" value="NMRA-LIKE DOMAIN-CONTAINING PROTEIN"/>
    <property type="match status" value="1"/>
</dbReference>
<dbReference type="EMBL" id="PVWQ01000003">
    <property type="protein sequence ID" value="RDW87003.1"/>
    <property type="molecule type" value="Genomic_DNA"/>
</dbReference>
<dbReference type="Pfam" id="PF13460">
    <property type="entry name" value="NAD_binding_10"/>
    <property type="match status" value="1"/>
</dbReference>
<dbReference type="InterPro" id="IPR045312">
    <property type="entry name" value="PCBER-like"/>
</dbReference>
<sequence>MPAYTRDQTIGPKNAIERVAIVGAGGTIGSHITSALLKTGRHTITALTRKNSTNKLPPGVLIAPIDYNKPSTLTTALQNQDILIITLSPTTPKDTHAKLVQAAAHAGIRYIIPNAYGADIENVKLGEETLLGPVGAAQRAQINDLGMHWIAVCTGFWYEYSLAGGAGRFGFDFSKRAVTFYDDGTTRTSSSTLGQVGRAVAGVLSLPVRPTPGADDGLTLADFVNKPLYVKSFVLSQRDMFESVKRVTGTGDADWSISYEDSEKRYVDGLALVKKGDMGGFSKLLYARVFSPDDCTDFSGKAQNEMLGLPEEDLDEATRAGIELVEELKGRAERMAN</sequence>
<protein>
    <submittedName>
        <fullName evidence="5">Putative Oxidoreductase CipA</fullName>
    </submittedName>
</protein>
<dbReference type="Proteomes" id="UP000256690">
    <property type="component" value="Unassembled WGS sequence"/>
</dbReference>
<evidence type="ECO:0000259" key="4">
    <source>
        <dbReference type="Pfam" id="PF13460"/>
    </source>
</evidence>